<name>T1HMF1_RHOPR</name>
<dbReference type="HOGENOM" id="CLU_2009705_0_0_1"/>
<dbReference type="EnsemblMetazoa" id="RPRC005225-RA">
    <property type="protein sequence ID" value="RPRC005225-PA"/>
    <property type="gene ID" value="RPRC005225"/>
</dbReference>
<dbReference type="AlphaFoldDB" id="T1HMF1"/>
<protein>
    <submittedName>
        <fullName evidence="1">Uncharacterized protein</fullName>
    </submittedName>
</protein>
<keyword evidence="2" id="KW-1185">Reference proteome</keyword>
<dbReference type="VEuPathDB" id="VectorBase:RPRC005225"/>
<organism evidence="1 2">
    <name type="scientific">Rhodnius prolixus</name>
    <name type="common">Triatomid bug</name>
    <dbReference type="NCBI Taxonomy" id="13249"/>
    <lineage>
        <taxon>Eukaryota</taxon>
        <taxon>Metazoa</taxon>
        <taxon>Ecdysozoa</taxon>
        <taxon>Arthropoda</taxon>
        <taxon>Hexapoda</taxon>
        <taxon>Insecta</taxon>
        <taxon>Pterygota</taxon>
        <taxon>Neoptera</taxon>
        <taxon>Paraneoptera</taxon>
        <taxon>Hemiptera</taxon>
        <taxon>Heteroptera</taxon>
        <taxon>Panheteroptera</taxon>
        <taxon>Cimicomorpha</taxon>
        <taxon>Reduviidae</taxon>
        <taxon>Triatominae</taxon>
        <taxon>Rhodnius</taxon>
    </lineage>
</organism>
<dbReference type="InParanoid" id="T1HMF1"/>
<proteinExistence type="predicted"/>
<evidence type="ECO:0000313" key="1">
    <source>
        <dbReference type="EnsemblMetazoa" id="RPRC005225-PA"/>
    </source>
</evidence>
<sequence length="124" mass="14622">MAGNLMDKVRLRLNTEFGRDIDNLHKAVKLSREFLGKKHELEQSLSLVSSEVPSKVAHTTRIIDECCDSITSYCNDIDDMLTQIRERMQNTEKFYYEMKDYFEKIDQFSRFRSCLLVLECVQQV</sequence>
<evidence type="ECO:0000313" key="2">
    <source>
        <dbReference type="Proteomes" id="UP000015103"/>
    </source>
</evidence>
<accession>T1HMF1</accession>
<reference evidence="1" key="1">
    <citation type="submission" date="2015-05" db="UniProtKB">
        <authorList>
            <consortium name="EnsemblMetazoa"/>
        </authorList>
    </citation>
    <scope>IDENTIFICATION</scope>
</reference>
<dbReference type="STRING" id="13249.T1HMF1"/>
<dbReference type="EMBL" id="ACPB03020499">
    <property type="status" value="NOT_ANNOTATED_CDS"/>
    <property type="molecule type" value="Genomic_DNA"/>
</dbReference>
<dbReference type="Proteomes" id="UP000015103">
    <property type="component" value="Unassembled WGS sequence"/>
</dbReference>